<name>A0A0L0FW89_9EUKA</name>
<dbReference type="Gene3D" id="2.60.120.320">
    <property type="entry name" value="Thiamin pyrophosphokinase, thiamin-binding domain"/>
    <property type="match status" value="1"/>
</dbReference>
<dbReference type="GeneID" id="25907069"/>
<sequence length="49" mass="5367">MSICGLISSSNKFEKREGEEDAISVTITIDTSDPVIWTSEIDLLAIHNS</sequence>
<organism evidence="1 2">
    <name type="scientific">Sphaeroforma arctica JP610</name>
    <dbReference type="NCBI Taxonomy" id="667725"/>
    <lineage>
        <taxon>Eukaryota</taxon>
        <taxon>Ichthyosporea</taxon>
        <taxon>Ichthyophonida</taxon>
        <taxon>Sphaeroforma</taxon>
    </lineage>
</organism>
<reference evidence="1 2" key="1">
    <citation type="submission" date="2011-02" db="EMBL/GenBank/DDBJ databases">
        <title>The Genome Sequence of Sphaeroforma arctica JP610.</title>
        <authorList>
            <consortium name="The Broad Institute Genome Sequencing Platform"/>
            <person name="Russ C."/>
            <person name="Cuomo C."/>
            <person name="Young S.K."/>
            <person name="Zeng Q."/>
            <person name="Gargeya S."/>
            <person name="Alvarado L."/>
            <person name="Berlin A."/>
            <person name="Chapman S.B."/>
            <person name="Chen Z."/>
            <person name="Freedman E."/>
            <person name="Gellesch M."/>
            <person name="Goldberg J."/>
            <person name="Griggs A."/>
            <person name="Gujja S."/>
            <person name="Heilman E."/>
            <person name="Heiman D."/>
            <person name="Howarth C."/>
            <person name="Mehta T."/>
            <person name="Neiman D."/>
            <person name="Pearson M."/>
            <person name="Roberts A."/>
            <person name="Saif S."/>
            <person name="Shea T."/>
            <person name="Shenoy N."/>
            <person name="Sisk P."/>
            <person name="Stolte C."/>
            <person name="Sykes S."/>
            <person name="White J."/>
            <person name="Yandava C."/>
            <person name="Burger G."/>
            <person name="Gray M.W."/>
            <person name="Holland P.W.H."/>
            <person name="King N."/>
            <person name="Lang F.B.F."/>
            <person name="Roger A.J."/>
            <person name="Ruiz-Trillo I."/>
            <person name="Haas B."/>
            <person name="Nusbaum C."/>
            <person name="Birren B."/>
        </authorList>
    </citation>
    <scope>NUCLEOTIDE SEQUENCE [LARGE SCALE GENOMIC DNA]</scope>
    <source>
        <strain evidence="1 2">JP610</strain>
    </source>
</reference>
<keyword evidence="2" id="KW-1185">Reference proteome</keyword>
<dbReference type="EMBL" id="KQ242070">
    <property type="protein sequence ID" value="KNC81085.1"/>
    <property type="molecule type" value="Genomic_DNA"/>
</dbReference>
<proteinExistence type="predicted"/>
<protein>
    <submittedName>
        <fullName evidence="1">Uncharacterized protein</fullName>
    </submittedName>
</protein>
<evidence type="ECO:0000313" key="2">
    <source>
        <dbReference type="Proteomes" id="UP000054560"/>
    </source>
</evidence>
<evidence type="ECO:0000313" key="1">
    <source>
        <dbReference type="EMBL" id="KNC81085.1"/>
    </source>
</evidence>
<gene>
    <name evidence="1" type="ORF">SARC_06565</name>
</gene>
<dbReference type="AlphaFoldDB" id="A0A0L0FW89"/>
<accession>A0A0L0FW89</accession>
<dbReference type="Proteomes" id="UP000054560">
    <property type="component" value="Unassembled WGS sequence"/>
</dbReference>
<dbReference type="RefSeq" id="XP_014154987.1">
    <property type="nucleotide sequence ID" value="XM_014299512.1"/>
</dbReference>